<dbReference type="OrthoDB" id="9809429at2"/>
<gene>
    <name evidence="9" type="primary">tpiA</name>
    <name evidence="11" type="ORF">CK797_00185</name>
</gene>
<dbReference type="NCBIfam" id="TIGR00419">
    <property type="entry name" value="tim"/>
    <property type="match status" value="1"/>
</dbReference>
<evidence type="ECO:0000313" key="11">
    <source>
        <dbReference type="EMBL" id="PMB83256.1"/>
    </source>
</evidence>
<dbReference type="PANTHER" id="PTHR21139">
    <property type="entry name" value="TRIOSEPHOSPHATE ISOMERASE"/>
    <property type="match status" value="1"/>
</dbReference>
<comment type="subunit">
    <text evidence="9 10">Homodimer.</text>
</comment>
<dbReference type="EC" id="5.3.1.1" evidence="3 9"/>
<feature type="binding site" evidence="9">
    <location>
        <position position="173"/>
    </location>
    <ligand>
        <name>substrate</name>
    </ligand>
</feature>
<dbReference type="Gene3D" id="3.20.20.70">
    <property type="entry name" value="Aldolase class I"/>
    <property type="match status" value="1"/>
</dbReference>
<feature type="active site" description="Proton acceptor" evidence="9">
    <location>
        <position position="167"/>
    </location>
</feature>
<feature type="active site" description="Electrophile" evidence="9">
    <location>
        <position position="95"/>
    </location>
</feature>
<dbReference type="FunFam" id="3.20.20.70:FF:000016">
    <property type="entry name" value="Triosephosphate isomerase"/>
    <property type="match status" value="1"/>
</dbReference>
<dbReference type="UniPathway" id="UPA00109">
    <property type="reaction ID" value="UER00189"/>
</dbReference>
<dbReference type="GO" id="GO:0046166">
    <property type="term" value="P:glyceraldehyde-3-phosphate biosynthetic process"/>
    <property type="evidence" value="ECO:0007669"/>
    <property type="project" value="TreeGrafter"/>
</dbReference>
<comment type="catalytic activity">
    <reaction evidence="9 10">
        <text>D-glyceraldehyde 3-phosphate = dihydroxyacetone phosphate</text>
        <dbReference type="Rhea" id="RHEA:18585"/>
        <dbReference type="ChEBI" id="CHEBI:57642"/>
        <dbReference type="ChEBI" id="CHEBI:59776"/>
        <dbReference type="EC" id="5.3.1.1"/>
    </reaction>
</comment>
<dbReference type="PROSITE" id="PS51440">
    <property type="entry name" value="TIM_2"/>
    <property type="match status" value="1"/>
</dbReference>
<feature type="binding site" evidence="9">
    <location>
        <position position="213"/>
    </location>
    <ligand>
        <name>substrate</name>
    </ligand>
</feature>
<evidence type="ECO:0000256" key="7">
    <source>
        <dbReference type="ARBA" id="ARBA00023152"/>
    </source>
</evidence>
<evidence type="ECO:0000256" key="3">
    <source>
        <dbReference type="ARBA" id="ARBA00011940"/>
    </source>
</evidence>
<comment type="pathway">
    <text evidence="1 9 10">Carbohydrate degradation; glycolysis; D-glyceraldehyde 3-phosphate from glycerone phosphate: step 1/1.</text>
</comment>
<evidence type="ECO:0000256" key="10">
    <source>
        <dbReference type="RuleBase" id="RU363013"/>
    </source>
</evidence>
<dbReference type="InterPro" id="IPR000652">
    <property type="entry name" value="Triosephosphate_isomerase"/>
</dbReference>
<accession>A0A2J6NPS4</accession>
<evidence type="ECO:0000256" key="6">
    <source>
        <dbReference type="ARBA" id="ARBA00022490"/>
    </source>
</evidence>
<evidence type="ECO:0000256" key="5">
    <source>
        <dbReference type="ARBA" id="ARBA00022432"/>
    </source>
</evidence>
<dbReference type="InterPro" id="IPR035990">
    <property type="entry name" value="TIM_sf"/>
</dbReference>
<proteinExistence type="inferred from homology"/>
<dbReference type="GO" id="GO:0006094">
    <property type="term" value="P:gluconeogenesis"/>
    <property type="evidence" value="ECO:0007669"/>
    <property type="project" value="UniProtKB-UniRule"/>
</dbReference>
<evidence type="ECO:0000256" key="4">
    <source>
        <dbReference type="ARBA" id="ARBA00019397"/>
    </source>
</evidence>
<dbReference type="EMBL" id="PNFV01000001">
    <property type="protein sequence ID" value="PMB83256.1"/>
    <property type="molecule type" value="Genomic_DNA"/>
</dbReference>
<dbReference type="CDD" id="cd00311">
    <property type="entry name" value="TIM"/>
    <property type="match status" value="1"/>
</dbReference>
<reference evidence="11 12" key="1">
    <citation type="submission" date="2017-09" db="EMBL/GenBank/DDBJ databases">
        <title>Bacterial strain isolated from the female urinary microbiota.</title>
        <authorList>
            <person name="Thomas-White K."/>
            <person name="Kumar N."/>
            <person name="Forster S."/>
            <person name="Putonti C."/>
            <person name="Lawley T."/>
            <person name="Wolfe A.J."/>
        </authorList>
    </citation>
    <scope>NUCLEOTIDE SEQUENCE [LARGE SCALE GENOMIC DNA]</scope>
    <source>
        <strain evidence="11 12">UMB0683</strain>
    </source>
</reference>
<dbReference type="InterPro" id="IPR022896">
    <property type="entry name" value="TrioseP_Isoase_bac/euk"/>
</dbReference>
<dbReference type="PANTHER" id="PTHR21139:SF42">
    <property type="entry name" value="TRIOSEPHOSPHATE ISOMERASE"/>
    <property type="match status" value="1"/>
</dbReference>
<keyword evidence="6 9" id="KW-0963">Cytoplasm</keyword>
<comment type="caution">
    <text evidence="9">Lacks conserved residue(s) required for the propagation of feature annotation.</text>
</comment>
<comment type="similarity">
    <text evidence="2 9 10">Belongs to the triosephosphate isomerase family.</text>
</comment>
<protein>
    <recommendedName>
        <fullName evidence="4 9">Triosephosphate isomerase</fullName>
        <shortName evidence="9">TIM</shortName>
        <shortName evidence="9">TPI</shortName>
        <ecNumber evidence="3 9">5.3.1.1</ecNumber>
    </recommendedName>
    <alternativeName>
        <fullName evidence="9">Triose-phosphate isomerase</fullName>
    </alternativeName>
</protein>
<organism evidence="11 12">
    <name type="scientific">Limosilactobacillus pontis</name>
    <dbReference type="NCBI Taxonomy" id="35787"/>
    <lineage>
        <taxon>Bacteria</taxon>
        <taxon>Bacillati</taxon>
        <taxon>Bacillota</taxon>
        <taxon>Bacilli</taxon>
        <taxon>Lactobacillales</taxon>
        <taxon>Lactobacillaceae</taxon>
        <taxon>Limosilactobacillus</taxon>
    </lineage>
</organism>
<evidence type="ECO:0000256" key="9">
    <source>
        <dbReference type="HAMAP-Rule" id="MF_00147"/>
    </source>
</evidence>
<dbReference type="RefSeq" id="WP_104687816.1">
    <property type="nucleotide sequence ID" value="NZ_JBKTHY010000004.1"/>
</dbReference>
<sequence length="270" mass="29878">MRKPFIAANWKMHKTVAESVRFVNAIKDKLPSPDKIEVGIAPQAFSLYSMKQAAGNSGLQIIAQNAAAEYSGPYTGELSLRGLKDLGVSYAMLGHIERRRLFGENNAAVNRKVKAALQMDITPIICTDETMVQKEVNGEIHYVFQQLMSVLHGVSLDQIKRVVISYEPSWAVGIGQHANATLAEEGCRMIRRTIADNYTYEIADKIRILYGGSVNPDNIKEIMAKPDIDGVLIGRASLDVDNFLKMVNYAESEEETLAQTTKKSQANSNK</sequence>
<dbReference type="GO" id="GO:0005829">
    <property type="term" value="C:cytosol"/>
    <property type="evidence" value="ECO:0007669"/>
    <property type="project" value="TreeGrafter"/>
</dbReference>
<dbReference type="SUPFAM" id="SSF51351">
    <property type="entry name" value="Triosephosphate isomerase (TIM)"/>
    <property type="match status" value="1"/>
</dbReference>
<keyword evidence="7 9" id="KW-0324">Glycolysis</keyword>
<dbReference type="UniPathway" id="UPA00138"/>
<dbReference type="GO" id="GO:0006096">
    <property type="term" value="P:glycolytic process"/>
    <property type="evidence" value="ECO:0007669"/>
    <property type="project" value="UniProtKB-UniRule"/>
</dbReference>
<comment type="caution">
    <text evidence="11">The sequence shown here is derived from an EMBL/GenBank/DDBJ whole genome shotgun (WGS) entry which is preliminary data.</text>
</comment>
<dbReference type="InterPro" id="IPR013785">
    <property type="entry name" value="Aldolase_TIM"/>
</dbReference>
<evidence type="ECO:0000256" key="2">
    <source>
        <dbReference type="ARBA" id="ARBA00007422"/>
    </source>
</evidence>
<name>A0A2J6NPS4_9LACO</name>
<comment type="function">
    <text evidence="9">Involved in the gluconeogenesis. Catalyzes stereospecifically the conversion of dihydroxyacetone phosphate (DHAP) to D-glyceraldehyde-3-phosphate (G3P).</text>
</comment>
<keyword evidence="5 9" id="KW-0312">Gluconeogenesis</keyword>
<evidence type="ECO:0000256" key="1">
    <source>
        <dbReference type="ARBA" id="ARBA00004680"/>
    </source>
</evidence>
<dbReference type="Proteomes" id="UP000239920">
    <property type="component" value="Unassembled WGS sequence"/>
</dbReference>
<dbReference type="GO" id="GO:0004807">
    <property type="term" value="F:triose-phosphate isomerase activity"/>
    <property type="evidence" value="ECO:0007669"/>
    <property type="project" value="UniProtKB-UniRule"/>
</dbReference>
<feature type="binding site" evidence="9">
    <location>
        <begin position="9"/>
        <end position="11"/>
    </location>
    <ligand>
        <name>substrate</name>
    </ligand>
</feature>
<dbReference type="AlphaFoldDB" id="A0A2J6NPS4"/>
<evidence type="ECO:0000313" key="12">
    <source>
        <dbReference type="Proteomes" id="UP000239920"/>
    </source>
</evidence>
<dbReference type="Pfam" id="PF00121">
    <property type="entry name" value="TIM"/>
    <property type="match status" value="1"/>
</dbReference>
<comment type="pathway">
    <text evidence="9 10">Carbohydrate biosynthesis; gluconeogenesis.</text>
</comment>
<evidence type="ECO:0000256" key="8">
    <source>
        <dbReference type="ARBA" id="ARBA00023235"/>
    </source>
</evidence>
<comment type="subcellular location">
    <subcellularLocation>
        <location evidence="9 10">Cytoplasm</location>
    </subcellularLocation>
</comment>
<dbReference type="GO" id="GO:0019563">
    <property type="term" value="P:glycerol catabolic process"/>
    <property type="evidence" value="ECO:0007669"/>
    <property type="project" value="TreeGrafter"/>
</dbReference>
<keyword evidence="8 9" id="KW-0413">Isomerase</keyword>
<dbReference type="HAMAP" id="MF_00147_B">
    <property type="entry name" value="TIM_B"/>
    <property type="match status" value="1"/>
</dbReference>